<comment type="caution">
    <text evidence="2">The sequence shown here is derived from an EMBL/GenBank/DDBJ whole genome shotgun (WGS) entry which is preliminary data.</text>
</comment>
<sequence length="132" mass="14428">MATIRSTHFLTAANVQTLHRLIMGMEIPLSQPSMLSSACESPANLQHYTGETNKFQIASHLAEKVARNHPFQDGNKRTSLLAADVFLRLNGAHLSVGGSQAIDELANAQVNVVTGRWTGEELGKYYQKIGTH</sequence>
<dbReference type="EMBL" id="NHZQ01000174">
    <property type="protein sequence ID" value="PSK48685.1"/>
    <property type="molecule type" value="Genomic_DNA"/>
</dbReference>
<dbReference type="NCBIfam" id="TIGR01550">
    <property type="entry name" value="DOC_P1"/>
    <property type="match status" value="1"/>
</dbReference>
<dbReference type="GO" id="GO:0016301">
    <property type="term" value="F:kinase activity"/>
    <property type="evidence" value="ECO:0007669"/>
    <property type="project" value="InterPro"/>
</dbReference>
<evidence type="ECO:0000259" key="1">
    <source>
        <dbReference type="PROSITE" id="PS51459"/>
    </source>
</evidence>
<gene>
    <name evidence="2" type="ORF">B9Z65_96</name>
</gene>
<dbReference type="Gene3D" id="1.20.120.1870">
    <property type="entry name" value="Fic/DOC protein, Fido domain"/>
    <property type="match status" value="1"/>
</dbReference>
<dbReference type="SUPFAM" id="SSF140931">
    <property type="entry name" value="Fic-like"/>
    <property type="match status" value="1"/>
</dbReference>
<evidence type="ECO:0000313" key="3">
    <source>
        <dbReference type="Proteomes" id="UP000243723"/>
    </source>
</evidence>
<dbReference type="PANTHER" id="PTHR39426">
    <property type="entry name" value="HOMOLOGY TO DEATH-ON-CURING PROTEIN OF PHAGE P1"/>
    <property type="match status" value="1"/>
</dbReference>
<dbReference type="InterPro" id="IPR036597">
    <property type="entry name" value="Fido-like_dom_sf"/>
</dbReference>
<name>A0A2P7ZKE1_9PEZI</name>
<evidence type="ECO:0000313" key="2">
    <source>
        <dbReference type="EMBL" id="PSK48685.1"/>
    </source>
</evidence>
<feature type="domain" description="Fido" evidence="1">
    <location>
        <begin position="10"/>
        <end position="128"/>
    </location>
</feature>
<dbReference type="STRING" id="40998.A0A2P7ZKE1"/>
<accession>A0A2P7ZKE1</accession>
<organism evidence="2 3">
    <name type="scientific">Elsinoe australis</name>
    <dbReference type="NCBI Taxonomy" id="40998"/>
    <lineage>
        <taxon>Eukaryota</taxon>
        <taxon>Fungi</taxon>
        <taxon>Dikarya</taxon>
        <taxon>Ascomycota</taxon>
        <taxon>Pezizomycotina</taxon>
        <taxon>Dothideomycetes</taxon>
        <taxon>Dothideomycetidae</taxon>
        <taxon>Myriangiales</taxon>
        <taxon>Elsinoaceae</taxon>
        <taxon>Elsinoe</taxon>
    </lineage>
</organism>
<dbReference type="InterPro" id="IPR006440">
    <property type="entry name" value="Doc"/>
</dbReference>
<proteinExistence type="predicted"/>
<dbReference type="InterPro" id="IPR003812">
    <property type="entry name" value="Fido"/>
</dbReference>
<keyword evidence="3" id="KW-1185">Reference proteome</keyword>
<dbReference type="Proteomes" id="UP000243723">
    <property type="component" value="Unassembled WGS sequence"/>
</dbReference>
<dbReference type="OrthoDB" id="3049701at2759"/>
<dbReference type="PROSITE" id="PS51459">
    <property type="entry name" value="FIDO"/>
    <property type="match status" value="1"/>
</dbReference>
<protein>
    <recommendedName>
        <fullName evidence="1">Fido domain-containing protein</fullName>
    </recommendedName>
</protein>
<dbReference type="PANTHER" id="PTHR39426:SF1">
    <property type="entry name" value="HOMOLOGY TO DEATH-ON-CURING PROTEIN OF PHAGE P1"/>
    <property type="match status" value="1"/>
</dbReference>
<dbReference type="AlphaFoldDB" id="A0A2P7ZKE1"/>
<dbReference type="Pfam" id="PF02661">
    <property type="entry name" value="Fic"/>
    <property type="match status" value="1"/>
</dbReference>
<reference evidence="2 3" key="1">
    <citation type="submission" date="2017-05" db="EMBL/GenBank/DDBJ databases">
        <title>Draft genome sequence of Elsinoe australis.</title>
        <authorList>
            <person name="Cheng Q."/>
        </authorList>
    </citation>
    <scope>NUCLEOTIDE SEQUENCE [LARGE SCALE GENOMIC DNA]</scope>
    <source>
        <strain evidence="2 3">NL1</strain>
    </source>
</reference>
<dbReference type="InterPro" id="IPR053737">
    <property type="entry name" value="Type_II_TA_Toxin"/>
</dbReference>